<dbReference type="OrthoDB" id="103349at2759"/>
<feature type="modified residue" description="3-oxoalanine (Ser)" evidence="6">
    <location>
        <position position="73"/>
    </location>
</feature>
<dbReference type="Gene3D" id="3.40.720.10">
    <property type="entry name" value="Alkaline Phosphatase, subunit A"/>
    <property type="match status" value="1"/>
</dbReference>
<evidence type="ECO:0000256" key="5">
    <source>
        <dbReference type="ARBA" id="ARBA00022837"/>
    </source>
</evidence>
<keyword evidence="4" id="KW-0378">Hydrolase</keyword>
<evidence type="ECO:0000256" key="2">
    <source>
        <dbReference type="ARBA" id="ARBA00008779"/>
    </source>
</evidence>
<dbReference type="Gene3D" id="3.30.1120.10">
    <property type="match status" value="1"/>
</dbReference>
<dbReference type="InterPro" id="IPR050738">
    <property type="entry name" value="Sulfatase"/>
</dbReference>
<dbReference type="InterPro" id="IPR000917">
    <property type="entry name" value="Sulfatase_N"/>
</dbReference>
<sequence length="421" mass="47715">MDWFYSIMIITLLSLDSIESKRKRPNIIMFVADDLGYGDLSYYGHPTSSTPHIDNIISKSMWFSNYYTTSPVSSPSRASLFTGEYPMRSGIYPGVFFPNSTGGLDPSKKTIMKELRDRFGYKSALIGKWHLGVGKNAEYLPTVSKNFDSYYGIPYSHDMCPCTECFPNKECSSSCNSNFVPCPLFEDNGIKEQPTNLSKLTQKYTNRAIQFIKSNRNNSYFLTYAFHQTHDPQFAGLKFVNTSIRGSFGDALSEMDDAIGQIMQFLKKSDLLTETLVIFTSANGPNISRQGQGGCAGPFRCGKGTTYEGGVRVPLFMHWSGFIQPYKSHVLITALDIYPTLMSMVSVQYKNSTDGFDFTRHILKQKLDYNPRELLLYFPGHANKTIGPYAVRYKNYKAHFYTEGNYASTCIDIQKLICYRQ</sequence>
<dbReference type="PROSITE" id="PS00523">
    <property type="entry name" value="SULFATASE_1"/>
    <property type="match status" value="1"/>
</dbReference>
<evidence type="ECO:0000256" key="3">
    <source>
        <dbReference type="ARBA" id="ARBA00022723"/>
    </source>
</evidence>
<evidence type="ECO:0000256" key="4">
    <source>
        <dbReference type="ARBA" id="ARBA00022801"/>
    </source>
</evidence>
<dbReference type="SUPFAM" id="SSF53649">
    <property type="entry name" value="Alkaline phosphatase-like"/>
    <property type="match status" value="1"/>
</dbReference>
<comment type="cofactor">
    <cofactor evidence="1">
        <name>Ca(2+)</name>
        <dbReference type="ChEBI" id="CHEBI:29108"/>
    </cofactor>
</comment>
<dbReference type="Pfam" id="PF00884">
    <property type="entry name" value="Sulfatase"/>
    <property type="match status" value="1"/>
</dbReference>
<dbReference type="GO" id="GO:0046872">
    <property type="term" value="F:metal ion binding"/>
    <property type="evidence" value="ECO:0007669"/>
    <property type="project" value="UniProtKB-KW"/>
</dbReference>
<dbReference type="PROSITE" id="PS00149">
    <property type="entry name" value="SULFATASE_2"/>
    <property type="match status" value="1"/>
</dbReference>
<keyword evidence="3" id="KW-0479">Metal-binding</keyword>
<keyword evidence="5" id="KW-0106">Calcium</keyword>
<dbReference type="PANTHER" id="PTHR42693">
    <property type="entry name" value="ARYLSULFATASE FAMILY MEMBER"/>
    <property type="match status" value="1"/>
</dbReference>
<reference evidence="8" key="1">
    <citation type="submission" date="2014-05" db="EMBL/GenBank/DDBJ databases">
        <authorList>
            <person name="Chronopoulou M."/>
        </authorList>
    </citation>
    <scope>NUCLEOTIDE SEQUENCE</scope>
    <source>
        <tissue evidence="8">Whole organism</tissue>
    </source>
</reference>
<proteinExistence type="inferred from homology"/>
<dbReference type="InterPro" id="IPR024607">
    <property type="entry name" value="Sulfatase_CS"/>
</dbReference>
<comment type="similarity">
    <text evidence="2">Belongs to the sulfatase family.</text>
</comment>
<dbReference type="GO" id="GO:0004065">
    <property type="term" value="F:arylsulfatase activity"/>
    <property type="evidence" value="ECO:0007669"/>
    <property type="project" value="TreeGrafter"/>
</dbReference>
<accession>A0A0K2T2B1</accession>
<dbReference type="PANTHER" id="PTHR42693:SF11">
    <property type="entry name" value="ARYLSULFATASE A"/>
    <property type="match status" value="1"/>
</dbReference>
<dbReference type="AlphaFoldDB" id="A0A0K2T2B1"/>
<comment type="PTM">
    <text evidence="6">The conversion to 3-oxoalanine (also known as C-formylglycine, FGly), of a serine or cysteine residue in prokaryotes and of a cysteine residue in eukaryotes, is critical for catalytic activity.</text>
</comment>
<evidence type="ECO:0000256" key="6">
    <source>
        <dbReference type="PIRSR" id="PIRSR600917-52"/>
    </source>
</evidence>
<dbReference type="InterPro" id="IPR017850">
    <property type="entry name" value="Alkaline_phosphatase_core_sf"/>
</dbReference>
<evidence type="ECO:0000313" key="8">
    <source>
        <dbReference type="EMBL" id="CDW19930.1"/>
    </source>
</evidence>
<evidence type="ECO:0000256" key="1">
    <source>
        <dbReference type="ARBA" id="ARBA00001913"/>
    </source>
</evidence>
<feature type="domain" description="Sulfatase N-terminal" evidence="7">
    <location>
        <begin position="25"/>
        <end position="344"/>
    </location>
</feature>
<organism evidence="8">
    <name type="scientific">Lepeophtheirus salmonis</name>
    <name type="common">Salmon louse</name>
    <name type="synonym">Caligus salmonis</name>
    <dbReference type="NCBI Taxonomy" id="72036"/>
    <lineage>
        <taxon>Eukaryota</taxon>
        <taxon>Metazoa</taxon>
        <taxon>Ecdysozoa</taxon>
        <taxon>Arthropoda</taxon>
        <taxon>Crustacea</taxon>
        <taxon>Multicrustacea</taxon>
        <taxon>Hexanauplia</taxon>
        <taxon>Copepoda</taxon>
        <taxon>Siphonostomatoida</taxon>
        <taxon>Caligidae</taxon>
        <taxon>Lepeophtheirus</taxon>
    </lineage>
</organism>
<name>A0A0K2T2B1_LEPSM</name>
<evidence type="ECO:0000259" key="7">
    <source>
        <dbReference type="Pfam" id="PF00884"/>
    </source>
</evidence>
<dbReference type="EMBL" id="HACA01002569">
    <property type="protein sequence ID" value="CDW19930.1"/>
    <property type="molecule type" value="Transcribed_RNA"/>
</dbReference>
<protein>
    <submittedName>
        <fullName evidence="8">Arylsulfatase Alike [Strongylocentrotus purpuratus]</fullName>
    </submittedName>
</protein>